<dbReference type="FunFam" id="3.40.50.620:FF:000021">
    <property type="entry name" value="Riboflavin biosynthesis protein"/>
    <property type="match status" value="1"/>
</dbReference>
<dbReference type="GO" id="GO:0005524">
    <property type="term" value="F:ATP binding"/>
    <property type="evidence" value="ECO:0007669"/>
    <property type="project" value="UniProtKB-UniRule"/>
</dbReference>
<dbReference type="SUPFAM" id="SSF52374">
    <property type="entry name" value="Nucleotidylyl transferase"/>
    <property type="match status" value="1"/>
</dbReference>
<evidence type="ECO:0000256" key="13">
    <source>
        <dbReference type="ARBA" id="ARBA00049494"/>
    </source>
</evidence>
<dbReference type="NCBIfam" id="TIGR00083">
    <property type="entry name" value="ribF"/>
    <property type="match status" value="1"/>
</dbReference>
<keyword evidence="10 14" id="KW-0067">ATP-binding</keyword>
<evidence type="ECO:0000256" key="9">
    <source>
        <dbReference type="ARBA" id="ARBA00022827"/>
    </source>
</evidence>
<dbReference type="InterPro" id="IPR014729">
    <property type="entry name" value="Rossmann-like_a/b/a_fold"/>
</dbReference>
<evidence type="ECO:0000256" key="10">
    <source>
        <dbReference type="ARBA" id="ARBA00022840"/>
    </source>
</evidence>
<feature type="domain" description="Riboflavin kinase" evidence="15">
    <location>
        <begin position="185"/>
        <end position="311"/>
    </location>
</feature>
<keyword evidence="17" id="KW-1185">Reference proteome</keyword>
<gene>
    <name evidence="16" type="ORF">BFG57_16515</name>
</gene>
<protein>
    <recommendedName>
        <fullName evidence="14">Riboflavin biosynthesis protein</fullName>
    </recommendedName>
    <domain>
        <recommendedName>
            <fullName evidence="14">Riboflavin kinase</fullName>
            <ecNumber evidence="14">2.7.1.26</ecNumber>
        </recommendedName>
        <alternativeName>
            <fullName evidence="14">Flavokinase</fullName>
        </alternativeName>
    </domain>
    <domain>
        <recommendedName>
            <fullName evidence="14">FMN adenylyltransferase</fullName>
            <ecNumber evidence="14">2.7.7.2</ecNumber>
        </recommendedName>
        <alternativeName>
            <fullName evidence="14">FAD pyrophosphorylase</fullName>
        </alternativeName>
        <alternativeName>
            <fullName evidence="14">FAD synthase</fullName>
        </alternativeName>
    </domain>
</protein>
<dbReference type="NCBIfam" id="NF004162">
    <property type="entry name" value="PRK05627.1-5"/>
    <property type="match status" value="1"/>
</dbReference>
<keyword evidence="6 14" id="KW-0548">Nucleotidyltransferase</keyword>
<dbReference type="Gene3D" id="3.40.50.620">
    <property type="entry name" value="HUPs"/>
    <property type="match status" value="1"/>
</dbReference>
<dbReference type="AlphaFoldDB" id="A0A1E5LE30"/>
<dbReference type="SMART" id="SM00904">
    <property type="entry name" value="Flavokinase"/>
    <property type="match status" value="1"/>
</dbReference>
<evidence type="ECO:0000256" key="3">
    <source>
        <dbReference type="ARBA" id="ARBA00022630"/>
    </source>
</evidence>
<dbReference type="InterPro" id="IPR015865">
    <property type="entry name" value="Riboflavin_kinase_bac/euk"/>
</dbReference>
<organism evidence="16 17">
    <name type="scientific">Bacillus solimangrovi</name>
    <dbReference type="NCBI Taxonomy" id="1305675"/>
    <lineage>
        <taxon>Bacteria</taxon>
        <taxon>Bacillati</taxon>
        <taxon>Bacillota</taxon>
        <taxon>Bacilli</taxon>
        <taxon>Bacillales</taxon>
        <taxon>Bacillaceae</taxon>
        <taxon>Bacillus</taxon>
    </lineage>
</organism>
<evidence type="ECO:0000256" key="12">
    <source>
        <dbReference type="ARBA" id="ARBA00047880"/>
    </source>
</evidence>
<dbReference type="Pfam" id="PF01687">
    <property type="entry name" value="Flavokinase"/>
    <property type="match status" value="1"/>
</dbReference>
<evidence type="ECO:0000313" key="16">
    <source>
        <dbReference type="EMBL" id="OEH92314.1"/>
    </source>
</evidence>
<evidence type="ECO:0000256" key="14">
    <source>
        <dbReference type="PIRNR" id="PIRNR004491"/>
    </source>
</evidence>
<evidence type="ECO:0000256" key="1">
    <source>
        <dbReference type="ARBA" id="ARBA00004726"/>
    </source>
</evidence>
<evidence type="ECO:0000259" key="15">
    <source>
        <dbReference type="SMART" id="SM00904"/>
    </source>
</evidence>
<comment type="catalytic activity">
    <reaction evidence="13 14">
        <text>FMN + ATP + H(+) = FAD + diphosphate</text>
        <dbReference type="Rhea" id="RHEA:17237"/>
        <dbReference type="ChEBI" id="CHEBI:15378"/>
        <dbReference type="ChEBI" id="CHEBI:30616"/>
        <dbReference type="ChEBI" id="CHEBI:33019"/>
        <dbReference type="ChEBI" id="CHEBI:57692"/>
        <dbReference type="ChEBI" id="CHEBI:58210"/>
        <dbReference type="EC" id="2.7.7.2"/>
    </reaction>
</comment>
<dbReference type="GO" id="GO:0008531">
    <property type="term" value="F:riboflavin kinase activity"/>
    <property type="evidence" value="ECO:0007669"/>
    <property type="project" value="UniProtKB-UniRule"/>
</dbReference>
<dbReference type="FunFam" id="2.40.30.30:FF:000004">
    <property type="entry name" value="Riboflavin biosynthesis protein"/>
    <property type="match status" value="1"/>
</dbReference>
<dbReference type="InterPro" id="IPR015864">
    <property type="entry name" value="FAD_synthase"/>
</dbReference>
<keyword evidence="4 14" id="KW-0288">FMN</keyword>
<dbReference type="EC" id="2.7.1.26" evidence="14"/>
<dbReference type="NCBIfam" id="NF004160">
    <property type="entry name" value="PRK05627.1-3"/>
    <property type="match status" value="1"/>
</dbReference>
<keyword evidence="9 14" id="KW-0274">FAD</keyword>
<dbReference type="STRING" id="1305675.BFG57_16515"/>
<dbReference type="OrthoDB" id="9803667at2"/>
<dbReference type="PANTHER" id="PTHR22749:SF6">
    <property type="entry name" value="RIBOFLAVIN KINASE"/>
    <property type="match status" value="1"/>
</dbReference>
<keyword evidence="11" id="KW-0511">Multifunctional enzyme</keyword>
<dbReference type="EC" id="2.7.7.2" evidence="14"/>
<dbReference type="GO" id="GO:0006747">
    <property type="term" value="P:FAD biosynthetic process"/>
    <property type="evidence" value="ECO:0007669"/>
    <property type="project" value="UniProtKB-UniRule"/>
</dbReference>
<dbReference type="GO" id="GO:0003919">
    <property type="term" value="F:FMN adenylyltransferase activity"/>
    <property type="evidence" value="ECO:0007669"/>
    <property type="project" value="UniProtKB-UniRule"/>
</dbReference>
<evidence type="ECO:0000256" key="5">
    <source>
        <dbReference type="ARBA" id="ARBA00022679"/>
    </source>
</evidence>
<proteinExistence type="inferred from homology"/>
<sequence length="313" mass="35739">MKVIHLSYPHQLAGEEVEDKAMALGFFDGVHLGHQKVILTAKHEAEKRGIKSAVMTFYPHPSVILRKQTQHVRYITPQDEKVRQIEQLGIDELYIVQFDKSFAELFPQEFVDEFIIHLKVKHVVAGFDFSYGRLGKGTMETLPFHSREFFTQTVVSKVANNDEKVSSSLIREKIHLGAVHQIPDLLGRHYEVQGLVVDGDKRGRTIGFPTANVQASDKYLMPPVGVYAVKMLVNGLWLDGVCNLGYKPTFHDDKVEPILEVHVFDFNADIYGKTVTVKWLQRIREEKKFTNVDELIIQIKEDKAKAEKILANM</sequence>
<dbReference type="Proteomes" id="UP000095209">
    <property type="component" value="Unassembled WGS sequence"/>
</dbReference>
<evidence type="ECO:0000313" key="17">
    <source>
        <dbReference type="Proteomes" id="UP000095209"/>
    </source>
</evidence>
<dbReference type="UniPathway" id="UPA00276">
    <property type="reaction ID" value="UER00406"/>
</dbReference>
<reference evidence="16 17" key="1">
    <citation type="submission" date="2016-08" db="EMBL/GenBank/DDBJ databases">
        <title>Genome of Bacillus solimangrovi GH2-4.</title>
        <authorList>
            <person name="Lim S."/>
            <person name="Kim B.-C."/>
        </authorList>
    </citation>
    <scope>NUCLEOTIDE SEQUENCE [LARGE SCALE GENOMIC DNA]</scope>
    <source>
        <strain evidence="16 17">GH2-4</strain>
    </source>
</reference>
<evidence type="ECO:0000256" key="11">
    <source>
        <dbReference type="ARBA" id="ARBA00023268"/>
    </source>
</evidence>
<dbReference type="PANTHER" id="PTHR22749">
    <property type="entry name" value="RIBOFLAVIN KINASE/FMN ADENYLYLTRANSFERASE"/>
    <property type="match status" value="1"/>
</dbReference>
<accession>A0A1E5LE30</accession>
<name>A0A1E5LE30_9BACI</name>
<dbReference type="InterPro" id="IPR023468">
    <property type="entry name" value="Riboflavin_kinase"/>
</dbReference>
<keyword evidence="8 14" id="KW-0418">Kinase</keyword>
<dbReference type="Pfam" id="PF06574">
    <property type="entry name" value="FAD_syn"/>
    <property type="match status" value="1"/>
</dbReference>
<dbReference type="EMBL" id="MJEH01000032">
    <property type="protein sequence ID" value="OEH92314.1"/>
    <property type="molecule type" value="Genomic_DNA"/>
</dbReference>
<evidence type="ECO:0000256" key="2">
    <source>
        <dbReference type="ARBA" id="ARBA00005201"/>
    </source>
</evidence>
<dbReference type="InterPro" id="IPR023465">
    <property type="entry name" value="Riboflavin_kinase_dom_sf"/>
</dbReference>
<evidence type="ECO:0000256" key="8">
    <source>
        <dbReference type="ARBA" id="ARBA00022777"/>
    </source>
</evidence>
<dbReference type="GO" id="GO:0009231">
    <property type="term" value="P:riboflavin biosynthetic process"/>
    <property type="evidence" value="ECO:0007669"/>
    <property type="project" value="InterPro"/>
</dbReference>
<keyword evidence="3 14" id="KW-0285">Flavoprotein</keyword>
<dbReference type="InterPro" id="IPR002606">
    <property type="entry name" value="Riboflavin_kinase_bac"/>
</dbReference>
<comment type="pathway">
    <text evidence="2 14">Cofactor biosynthesis; FMN biosynthesis; FMN from riboflavin (ATP route): step 1/1.</text>
</comment>
<keyword evidence="5 14" id="KW-0808">Transferase</keyword>
<evidence type="ECO:0000256" key="6">
    <source>
        <dbReference type="ARBA" id="ARBA00022695"/>
    </source>
</evidence>
<dbReference type="SUPFAM" id="SSF82114">
    <property type="entry name" value="Riboflavin kinase-like"/>
    <property type="match status" value="1"/>
</dbReference>
<dbReference type="GO" id="GO:0009398">
    <property type="term" value="P:FMN biosynthetic process"/>
    <property type="evidence" value="ECO:0007669"/>
    <property type="project" value="UniProtKB-UniRule"/>
</dbReference>
<evidence type="ECO:0000256" key="7">
    <source>
        <dbReference type="ARBA" id="ARBA00022741"/>
    </source>
</evidence>
<dbReference type="NCBIfam" id="NF004161">
    <property type="entry name" value="PRK05627.1-4"/>
    <property type="match status" value="1"/>
</dbReference>
<dbReference type="PIRSF" id="PIRSF004491">
    <property type="entry name" value="FAD_Synth"/>
    <property type="match status" value="1"/>
</dbReference>
<comment type="pathway">
    <text evidence="1 14">Cofactor biosynthesis; FAD biosynthesis; FAD from FMN: step 1/1.</text>
</comment>
<evidence type="ECO:0000256" key="4">
    <source>
        <dbReference type="ARBA" id="ARBA00022643"/>
    </source>
</evidence>
<dbReference type="UniPathway" id="UPA00277">
    <property type="reaction ID" value="UER00407"/>
</dbReference>
<keyword evidence="7 14" id="KW-0547">Nucleotide-binding</keyword>
<dbReference type="Gene3D" id="2.40.30.30">
    <property type="entry name" value="Riboflavin kinase-like"/>
    <property type="match status" value="1"/>
</dbReference>
<comment type="similarity">
    <text evidence="14">Belongs to the ribF family.</text>
</comment>
<comment type="catalytic activity">
    <reaction evidence="12 14">
        <text>riboflavin + ATP = FMN + ADP + H(+)</text>
        <dbReference type="Rhea" id="RHEA:14357"/>
        <dbReference type="ChEBI" id="CHEBI:15378"/>
        <dbReference type="ChEBI" id="CHEBI:30616"/>
        <dbReference type="ChEBI" id="CHEBI:57986"/>
        <dbReference type="ChEBI" id="CHEBI:58210"/>
        <dbReference type="ChEBI" id="CHEBI:456216"/>
        <dbReference type="EC" id="2.7.1.26"/>
    </reaction>
</comment>
<comment type="caution">
    <text evidence="16">The sequence shown here is derived from an EMBL/GenBank/DDBJ whole genome shotgun (WGS) entry which is preliminary data.</text>
</comment>
<dbReference type="CDD" id="cd02064">
    <property type="entry name" value="FAD_synthetase_N"/>
    <property type="match status" value="1"/>
</dbReference>
<dbReference type="RefSeq" id="WP_069717657.1">
    <property type="nucleotide sequence ID" value="NZ_MJEH01000032.1"/>
</dbReference>